<reference evidence="2 3" key="1">
    <citation type="submission" date="2021-09" db="EMBL/GenBank/DDBJ databases">
        <title>Genomic insights and catalytic innovation underlie evolution of tropane alkaloids biosynthesis.</title>
        <authorList>
            <person name="Wang Y.-J."/>
            <person name="Tian T."/>
            <person name="Huang J.-P."/>
            <person name="Huang S.-X."/>
        </authorList>
    </citation>
    <scope>NUCLEOTIDE SEQUENCE [LARGE SCALE GENOMIC DNA]</scope>
    <source>
        <strain evidence="2">KIB-2018</strain>
        <tissue evidence="2">Leaf</tissue>
    </source>
</reference>
<evidence type="ECO:0000313" key="2">
    <source>
        <dbReference type="EMBL" id="KAJ8766280.1"/>
    </source>
</evidence>
<gene>
    <name evidence="2" type="ORF">K2173_022339</name>
</gene>
<dbReference type="Proteomes" id="UP001159364">
    <property type="component" value="Linkage Group LG05"/>
</dbReference>
<evidence type="ECO:0000313" key="3">
    <source>
        <dbReference type="Proteomes" id="UP001159364"/>
    </source>
</evidence>
<name>A0AAV8TJ25_9ROSI</name>
<sequence length="168" mass="19857">MDYTASNYEQLDVLYSNRSLYQDDPYKQGMDSSKHHHQQQQQQESAILEFQVLDEGRFNMVLPQLRRFRKDSDEPKKEKNFLASFELLKSYGKGFNRLNRKRILEPSNGTSCLKEEFQELSTEEIIRIASARFIQSSTQVSDDIVSRTPAMDFNKLRVHQRQTQKEEK</sequence>
<comment type="caution">
    <text evidence="2">The sequence shown here is derived from an EMBL/GenBank/DDBJ whole genome shotgun (WGS) entry which is preliminary data.</text>
</comment>
<feature type="region of interest" description="Disordered" evidence="1">
    <location>
        <begin position="24"/>
        <end position="44"/>
    </location>
</feature>
<protein>
    <submittedName>
        <fullName evidence="2">Uncharacterized protein</fullName>
    </submittedName>
</protein>
<proteinExistence type="predicted"/>
<accession>A0AAV8TJ25</accession>
<dbReference type="AlphaFoldDB" id="A0AAV8TJ25"/>
<evidence type="ECO:0000256" key="1">
    <source>
        <dbReference type="SAM" id="MobiDB-lite"/>
    </source>
</evidence>
<organism evidence="2 3">
    <name type="scientific">Erythroxylum novogranatense</name>
    <dbReference type="NCBI Taxonomy" id="1862640"/>
    <lineage>
        <taxon>Eukaryota</taxon>
        <taxon>Viridiplantae</taxon>
        <taxon>Streptophyta</taxon>
        <taxon>Embryophyta</taxon>
        <taxon>Tracheophyta</taxon>
        <taxon>Spermatophyta</taxon>
        <taxon>Magnoliopsida</taxon>
        <taxon>eudicotyledons</taxon>
        <taxon>Gunneridae</taxon>
        <taxon>Pentapetalae</taxon>
        <taxon>rosids</taxon>
        <taxon>fabids</taxon>
        <taxon>Malpighiales</taxon>
        <taxon>Erythroxylaceae</taxon>
        <taxon>Erythroxylum</taxon>
    </lineage>
</organism>
<keyword evidence="3" id="KW-1185">Reference proteome</keyword>
<dbReference type="EMBL" id="JAIWQS010000005">
    <property type="protein sequence ID" value="KAJ8766280.1"/>
    <property type="molecule type" value="Genomic_DNA"/>
</dbReference>